<keyword evidence="2" id="KW-1185">Reference proteome</keyword>
<protein>
    <submittedName>
        <fullName evidence="1">Uncharacterized protein</fullName>
    </submittedName>
</protein>
<proteinExistence type="predicted"/>
<dbReference type="Proteomes" id="UP000604473">
    <property type="component" value="Unassembled WGS sequence"/>
</dbReference>
<sequence>MNLSDKIEADQDCLPCQHGNLFLWDMSAEMQSRLRFSGAVNGKITETLPVGRVFQLENSADRTINQLDFSLGGETMTVIPDLSDYPVTAPEDLKCAIAVPDELPPEREPEYYYPNGSGALAAFRAQAFNSASDVQALRRSDPTEYAKLMSAFDRMNFAYNISDHPILHTSELIREIGSVQPRLKMRLRDHDLSARAQDILARRARRYQSILEAELARREQPKGEGLFVIALKDGSPAAAMSDGPKKKDDLTPAEEVSIGDSLAEAFRVNWDAFIEAHTDTEDHADTVKSTAITGAVQTGAIWSSELGTFAADLNDAYLASISGRTARRYLIHMPSFKDWVRIHREFLREILSTDFEIKTWRGKKHIIFSGKATLRAHLTKKRYPKEGFRVIDAVSRNVQRRLQTH</sequence>
<dbReference type="EMBL" id="JAESJJ010000058">
    <property type="protein sequence ID" value="MBL3611245.1"/>
    <property type="molecule type" value="Genomic_DNA"/>
</dbReference>
<comment type="caution">
    <text evidence="1">The sequence shown here is derived from an EMBL/GenBank/DDBJ whole genome shotgun (WGS) entry which is preliminary data.</text>
</comment>
<organism evidence="1 2">
    <name type="scientific">Rhodovulum sulfidophilum</name>
    <name type="common">Rhodobacter sulfidophilus</name>
    <dbReference type="NCBI Taxonomy" id="35806"/>
    <lineage>
        <taxon>Bacteria</taxon>
        <taxon>Pseudomonadati</taxon>
        <taxon>Pseudomonadota</taxon>
        <taxon>Alphaproteobacteria</taxon>
        <taxon>Rhodobacterales</taxon>
        <taxon>Paracoccaceae</taxon>
        <taxon>Rhodovulum</taxon>
    </lineage>
</organism>
<dbReference type="RefSeq" id="WP_202250754.1">
    <property type="nucleotide sequence ID" value="NZ_JAESJJ010000058.1"/>
</dbReference>
<evidence type="ECO:0000313" key="2">
    <source>
        <dbReference type="Proteomes" id="UP000604473"/>
    </source>
</evidence>
<name>A0ABS1RYS2_RHOSU</name>
<accession>A0ABS1RYS2</accession>
<gene>
    <name evidence="1" type="ORF">JMM60_21225</name>
</gene>
<evidence type="ECO:0000313" key="1">
    <source>
        <dbReference type="EMBL" id="MBL3611245.1"/>
    </source>
</evidence>
<reference evidence="1 2" key="1">
    <citation type="submission" date="2021-01" db="EMBL/GenBank/DDBJ databases">
        <title>Draft genomes of Rhodovulum sulfidophilum.</title>
        <authorList>
            <person name="Guzman M.S."/>
        </authorList>
    </citation>
    <scope>NUCLEOTIDE SEQUENCE [LARGE SCALE GENOMIC DNA]</scope>
    <source>
        <strain evidence="1 2">AB35</strain>
    </source>
</reference>